<evidence type="ECO:0000256" key="1">
    <source>
        <dbReference type="SAM" id="SignalP"/>
    </source>
</evidence>
<comment type="caution">
    <text evidence="2">The sequence shown here is derived from an EMBL/GenBank/DDBJ whole genome shotgun (WGS) entry which is preliminary data.</text>
</comment>
<evidence type="ECO:0000313" key="2">
    <source>
        <dbReference type="EMBL" id="CAK9067650.1"/>
    </source>
</evidence>
<dbReference type="EMBL" id="CAXAMN010022250">
    <property type="protein sequence ID" value="CAK9067650.1"/>
    <property type="molecule type" value="Genomic_DNA"/>
</dbReference>
<evidence type="ECO:0000313" key="3">
    <source>
        <dbReference type="Proteomes" id="UP001642484"/>
    </source>
</evidence>
<feature type="signal peptide" evidence="1">
    <location>
        <begin position="1"/>
        <end position="23"/>
    </location>
</feature>
<sequence>MSALRARAFPVLLGALVLPSVGGLRPAFEDHVGTRVETEQRFEMVKSLMQTYSSQGRLLDRQRVNRSSVSLDFEIELKGSRLVMTPQLVLLRGGVQPKRPLFPQTSKWFQVGLDGGIYLHGQERRRTPAHERWKQSASALIELQTETIAPAEIEDLLPDLQRWLRKVNACGSQRRCLLPRPTSTAASSTVAPAVHFTQRRSVESWNAPETVQFTIGLDLSKVFRWLKLSPFHQRSGILEKVARVCKGQSDVYGSLVALAATTLEQAKRYDSGHRCDHPKALMQPYLVRSHWGDMLTVLSPTERERFASDVLKVVAQQGIPLEADAPLWKQNFYDYLKFPETLELSRLVACRAAALPEGSTQIAQEMPTSFEGLRSMARKVLLQRRRVDRRVSSRSCGFHGRTTGARFTARKWLEAALQGQDLMSDHDSEASTKGSLSGMVWKSMGHWRMETDPSKPNYRVVFLECRGKVRKRPCLDVKGKRWSVSSYLKHVAHVAQQFDQPSDAVGRDVSP</sequence>
<reference evidence="2 3" key="1">
    <citation type="submission" date="2024-02" db="EMBL/GenBank/DDBJ databases">
        <authorList>
            <person name="Chen Y."/>
            <person name="Shah S."/>
            <person name="Dougan E. K."/>
            <person name="Thang M."/>
            <person name="Chan C."/>
        </authorList>
    </citation>
    <scope>NUCLEOTIDE SEQUENCE [LARGE SCALE GENOMIC DNA]</scope>
</reference>
<keyword evidence="3" id="KW-1185">Reference proteome</keyword>
<organism evidence="2 3">
    <name type="scientific">Durusdinium trenchii</name>
    <dbReference type="NCBI Taxonomy" id="1381693"/>
    <lineage>
        <taxon>Eukaryota</taxon>
        <taxon>Sar</taxon>
        <taxon>Alveolata</taxon>
        <taxon>Dinophyceae</taxon>
        <taxon>Suessiales</taxon>
        <taxon>Symbiodiniaceae</taxon>
        <taxon>Durusdinium</taxon>
    </lineage>
</organism>
<name>A0ABP0NV41_9DINO</name>
<keyword evidence="1" id="KW-0732">Signal</keyword>
<proteinExistence type="predicted"/>
<protein>
    <submittedName>
        <fullName evidence="2">Uncharacterized protein</fullName>
    </submittedName>
</protein>
<accession>A0ABP0NV41</accession>
<dbReference type="Proteomes" id="UP001642484">
    <property type="component" value="Unassembled WGS sequence"/>
</dbReference>
<feature type="chain" id="PRO_5047006238" evidence="1">
    <location>
        <begin position="24"/>
        <end position="511"/>
    </location>
</feature>
<gene>
    <name evidence="2" type="ORF">CCMP2556_LOCUS33238</name>
</gene>